<gene>
    <name evidence="2" type="ORF">FisN_1Hh157</name>
</gene>
<dbReference type="AlphaFoldDB" id="A0A1Z5JEN6"/>
<dbReference type="Proteomes" id="UP000198406">
    <property type="component" value="Unassembled WGS sequence"/>
</dbReference>
<keyword evidence="3" id="KW-1185">Reference proteome</keyword>
<feature type="compositionally biased region" description="Low complexity" evidence="1">
    <location>
        <begin position="116"/>
        <end position="131"/>
    </location>
</feature>
<organism evidence="2 3">
    <name type="scientific">Fistulifera solaris</name>
    <name type="common">Oleaginous diatom</name>
    <dbReference type="NCBI Taxonomy" id="1519565"/>
    <lineage>
        <taxon>Eukaryota</taxon>
        <taxon>Sar</taxon>
        <taxon>Stramenopiles</taxon>
        <taxon>Ochrophyta</taxon>
        <taxon>Bacillariophyta</taxon>
        <taxon>Bacillariophyceae</taxon>
        <taxon>Bacillariophycidae</taxon>
        <taxon>Naviculales</taxon>
        <taxon>Naviculaceae</taxon>
        <taxon>Fistulifera</taxon>
    </lineage>
</organism>
<evidence type="ECO:0000313" key="3">
    <source>
        <dbReference type="Proteomes" id="UP000198406"/>
    </source>
</evidence>
<sequence length="313" mass="34620">MLSPPVHDVLDYNPQVTVDASLVKLTKPTLVEDPEEKLAPLDSKIEKFEMREQSLIVSEVAEKLEQFARKALGRSRSRRGNSGIITPPYGNQGTLTATSLLTYDDEKFEESDENSWRGSSSSSLGLVSQSEVGEDEDASSVTEAKPVTPLRIRSPPVRDNEMVDAVSYRLLEVIHPELKDAYRSHVAVAAFCMSTAPCGDEALASKILRLIASCNNLMSEFQNYRAALHPIVEGPVPSTTQAFTPQARPVQGLQVWEKNSSRSDAVHDFKIFAVNCINKFLGEGVLDDFTVLSPCDRLILIRTVDLWQESARL</sequence>
<comment type="caution">
    <text evidence="2">The sequence shown here is derived from an EMBL/GenBank/DDBJ whole genome shotgun (WGS) entry which is preliminary data.</text>
</comment>
<dbReference type="OrthoDB" id="60033at2759"/>
<accession>A0A1Z5JEN6</accession>
<dbReference type="EMBL" id="BDSP01000050">
    <property type="protein sequence ID" value="GAX12228.1"/>
    <property type="molecule type" value="Genomic_DNA"/>
</dbReference>
<protein>
    <submittedName>
        <fullName evidence="2">Uncharacterized protein</fullName>
    </submittedName>
</protein>
<evidence type="ECO:0000256" key="1">
    <source>
        <dbReference type="SAM" id="MobiDB-lite"/>
    </source>
</evidence>
<dbReference type="InParanoid" id="A0A1Z5JEN6"/>
<reference evidence="2 3" key="1">
    <citation type="journal article" date="2015" name="Plant Cell">
        <title>Oil accumulation by the oleaginous diatom Fistulifera solaris as revealed by the genome and transcriptome.</title>
        <authorList>
            <person name="Tanaka T."/>
            <person name="Maeda Y."/>
            <person name="Veluchamy A."/>
            <person name="Tanaka M."/>
            <person name="Abida H."/>
            <person name="Marechal E."/>
            <person name="Bowler C."/>
            <person name="Muto M."/>
            <person name="Sunaga Y."/>
            <person name="Tanaka M."/>
            <person name="Yoshino T."/>
            <person name="Taniguchi T."/>
            <person name="Fukuda Y."/>
            <person name="Nemoto M."/>
            <person name="Matsumoto M."/>
            <person name="Wong P.S."/>
            <person name="Aburatani S."/>
            <person name="Fujibuchi W."/>
        </authorList>
    </citation>
    <scope>NUCLEOTIDE SEQUENCE [LARGE SCALE GENOMIC DNA]</scope>
    <source>
        <strain evidence="2 3">JPCC DA0580</strain>
    </source>
</reference>
<feature type="region of interest" description="Disordered" evidence="1">
    <location>
        <begin position="108"/>
        <end position="155"/>
    </location>
</feature>
<name>A0A1Z5JEN6_FISSO</name>
<proteinExistence type="predicted"/>
<evidence type="ECO:0000313" key="2">
    <source>
        <dbReference type="EMBL" id="GAX12228.1"/>
    </source>
</evidence>